<name>A0A1I5RMC6_9FIRM</name>
<sequence length="330" mass="37440">MAEVLSQQEIDELLKAFMSGEVNINDIKEQTEERKISVYDFRRPKKFAKDQLRTLQIIHDNFARLMGSYFSGILRTYCQIDLVSVEPQTYGEFINSLPEPVVLGIIEFRPLKGSIILEFSPNVVYAIIDRMLGGLGVAPEKVRDFTEIEIVLIERIIKQLLPLMNNSWANIVNAEFVLEHIETNAQFAQLVSPNETIAIITLDAHIGDVEGMMNICIPYLVIEPIIQQLSSKYWFSTKFTEENERKSYELLVSQIETTEVELRAVLGETSITVRDLIELQKGDVIKLDKKVDEDIAVYVGDVKKFCGIVGLRKHNLAVQITSICEEGGNV</sequence>
<dbReference type="Proteomes" id="UP000198577">
    <property type="component" value="Unassembled WGS sequence"/>
</dbReference>
<organism evidence="12 13">
    <name type="scientific">Caldicoprobacter faecalis</name>
    <dbReference type="NCBI Taxonomy" id="937334"/>
    <lineage>
        <taxon>Bacteria</taxon>
        <taxon>Bacillati</taxon>
        <taxon>Bacillota</taxon>
        <taxon>Clostridia</taxon>
        <taxon>Caldicoprobacterales</taxon>
        <taxon>Caldicoprobacteraceae</taxon>
        <taxon>Caldicoprobacter</taxon>
    </lineage>
</organism>
<dbReference type="InterPro" id="IPR036429">
    <property type="entry name" value="SpoA-like_sf"/>
</dbReference>
<dbReference type="EMBL" id="FOXR01000001">
    <property type="protein sequence ID" value="SFP59689.1"/>
    <property type="molecule type" value="Genomic_DNA"/>
</dbReference>
<dbReference type="GO" id="GO:0071978">
    <property type="term" value="P:bacterial-type flagellum-dependent swarming motility"/>
    <property type="evidence" value="ECO:0007669"/>
    <property type="project" value="TreeGrafter"/>
</dbReference>
<dbReference type="SUPFAM" id="SSF101801">
    <property type="entry name" value="Surface presentation of antigens (SPOA)"/>
    <property type="match status" value="1"/>
</dbReference>
<evidence type="ECO:0000259" key="11">
    <source>
        <dbReference type="Pfam" id="PF01052"/>
    </source>
</evidence>
<evidence type="ECO:0000256" key="5">
    <source>
        <dbReference type="ARBA" id="ARBA00022475"/>
    </source>
</evidence>
<evidence type="ECO:0000256" key="6">
    <source>
        <dbReference type="ARBA" id="ARBA00022500"/>
    </source>
</evidence>
<feature type="domain" description="Flagellar motor switch protein FliN-like C-terminal" evidence="11">
    <location>
        <begin position="254"/>
        <end position="323"/>
    </location>
</feature>
<dbReference type="PANTHER" id="PTHR30034:SF6">
    <property type="entry name" value="YOP PROTEINS TRANSLOCATION PROTEIN Q"/>
    <property type="match status" value="1"/>
</dbReference>
<evidence type="ECO:0000256" key="9">
    <source>
        <dbReference type="ARBA" id="ARBA00023143"/>
    </source>
</evidence>
<dbReference type="AlphaFoldDB" id="A0A1I5RMC6"/>
<dbReference type="Pfam" id="PF01052">
    <property type="entry name" value="FliMN_C"/>
    <property type="match status" value="1"/>
</dbReference>
<evidence type="ECO:0000256" key="7">
    <source>
        <dbReference type="ARBA" id="ARBA00022779"/>
    </source>
</evidence>
<protein>
    <recommendedName>
        <fullName evidence="4 10">Flagellar motor switch protein FliM</fullName>
    </recommendedName>
</protein>
<dbReference type="Gene3D" id="2.30.330.10">
    <property type="entry name" value="SpoA-like"/>
    <property type="match status" value="1"/>
</dbReference>
<dbReference type="SUPFAM" id="SSF103039">
    <property type="entry name" value="CheC-like"/>
    <property type="match status" value="1"/>
</dbReference>
<dbReference type="InterPro" id="IPR001689">
    <property type="entry name" value="Flag_FliM"/>
</dbReference>
<dbReference type="GO" id="GO:0050918">
    <property type="term" value="P:positive chemotaxis"/>
    <property type="evidence" value="ECO:0007669"/>
    <property type="project" value="TreeGrafter"/>
</dbReference>
<dbReference type="CDD" id="cd17908">
    <property type="entry name" value="FliM"/>
    <property type="match status" value="1"/>
</dbReference>
<proteinExistence type="inferred from homology"/>
<dbReference type="PIRSF" id="PIRSF002888">
    <property type="entry name" value="FliM"/>
    <property type="match status" value="1"/>
</dbReference>
<evidence type="ECO:0000256" key="4">
    <source>
        <dbReference type="ARBA" id="ARBA00021898"/>
    </source>
</evidence>
<dbReference type="PANTHER" id="PTHR30034">
    <property type="entry name" value="FLAGELLAR MOTOR SWITCH PROTEIN FLIM"/>
    <property type="match status" value="1"/>
</dbReference>
<dbReference type="OrthoDB" id="9806941at2"/>
<keyword evidence="8" id="KW-0472">Membrane</keyword>
<keyword evidence="5" id="KW-1003">Cell membrane</keyword>
<keyword evidence="13" id="KW-1185">Reference proteome</keyword>
<evidence type="ECO:0000313" key="12">
    <source>
        <dbReference type="EMBL" id="SFP59689.1"/>
    </source>
</evidence>
<evidence type="ECO:0000256" key="1">
    <source>
        <dbReference type="ARBA" id="ARBA00004117"/>
    </source>
</evidence>
<evidence type="ECO:0000256" key="2">
    <source>
        <dbReference type="ARBA" id="ARBA00004202"/>
    </source>
</evidence>
<keyword evidence="12" id="KW-0969">Cilium</keyword>
<dbReference type="Pfam" id="PF02154">
    <property type="entry name" value="FliM"/>
    <property type="match status" value="1"/>
</dbReference>
<reference evidence="12 13" key="1">
    <citation type="submission" date="2016-10" db="EMBL/GenBank/DDBJ databases">
        <authorList>
            <person name="de Groot N.N."/>
        </authorList>
    </citation>
    <scope>NUCLEOTIDE SEQUENCE [LARGE SCALE GENOMIC DNA]</scope>
    <source>
        <strain evidence="12 13">DSM 20678</strain>
    </source>
</reference>
<dbReference type="InterPro" id="IPR001543">
    <property type="entry name" value="FliN-like_C"/>
</dbReference>
<evidence type="ECO:0000256" key="8">
    <source>
        <dbReference type="ARBA" id="ARBA00023136"/>
    </source>
</evidence>
<dbReference type="NCBIfam" id="TIGR01397">
    <property type="entry name" value="fliM_switch"/>
    <property type="match status" value="1"/>
</dbReference>
<keyword evidence="12" id="KW-0282">Flagellum</keyword>
<dbReference type="GO" id="GO:0009425">
    <property type="term" value="C:bacterial-type flagellum basal body"/>
    <property type="evidence" value="ECO:0007669"/>
    <property type="project" value="UniProtKB-SubCell"/>
</dbReference>
<keyword evidence="9" id="KW-0975">Bacterial flagellum</keyword>
<dbReference type="PRINTS" id="PR00955">
    <property type="entry name" value="FLGMOTORFLIM"/>
</dbReference>
<dbReference type="InterPro" id="IPR028976">
    <property type="entry name" value="CheC-like_sf"/>
</dbReference>
<evidence type="ECO:0000256" key="3">
    <source>
        <dbReference type="ARBA" id="ARBA00011049"/>
    </source>
</evidence>
<dbReference type="RefSeq" id="WP_092281784.1">
    <property type="nucleotide sequence ID" value="NZ_FOXR01000001.1"/>
</dbReference>
<dbReference type="Gene3D" id="3.40.1550.10">
    <property type="entry name" value="CheC-like"/>
    <property type="match status" value="1"/>
</dbReference>
<keyword evidence="7" id="KW-0283">Flagellar rotation</keyword>
<dbReference type="GO" id="GO:0005886">
    <property type="term" value="C:plasma membrane"/>
    <property type="evidence" value="ECO:0007669"/>
    <property type="project" value="UniProtKB-SubCell"/>
</dbReference>
<gene>
    <name evidence="12" type="ORF">SAMN05444406_10144</name>
</gene>
<keyword evidence="6" id="KW-0145">Chemotaxis</keyword>
<accession>A0A1I5RMC6</accession>
<keyword evidence="12" id="KW-0966">Cell projection</keyword>
<dbReference type="GO" id="GO:0003774">
    <property type="term" value="F:cytoskeletal motor activity"/>
    <property type="evidence" value="ECO:0007669"/>
    <property type="project" value="InterPro"/>
</dbReference>
<comment type="subcellular location">
    <subcellularLocation>
        <location evidence="1">Bacterial flagellum basal body</location>
    </subcellularLocation>
    <subcellularLocation>
        <location evidence="2">Cell membrane</location>
        <topology evidence="2">Peripheral membrane protein</topology>
    </subcellularLocation>
</comment>
<evidence type="ECO:0000313" key="13">
    <source>
        <dbReference type="Proteomes" id="UP000198577"/>
    </source>
</evidence>
<comment type="similarity">
    <text evidence="3">Belongs to the FliM family.</text>
</comment>
<evidence type="ECO:0000256" key="10">
    <source>
        <dbReference type="NCBIfam" id="TIGR01397"/>
    </source>
</evidence>
<dbReference type="STRING" id="937334.SAMN05444406_10144"/>